<reference evidence="2 3" key="1">
    <citation type="journal article" date="2021" name="Int. J. Syst. Evol. Microbiol.">
        <title>Streptococcus vicugnae sp. nov., isolated from faeces of alpacas (Vicugna pacos) and cattle (Bos taurus), Streptococcus zalophi sp. nov., and Streptococcus pacificus sp. nov., isolated from respiratory tract of California sea lions (Zalophus californianus).</title>
        <authorList>
            <person name="Volokhov D.V."/>
            <person name="Zagorodnyaya T.A."/>
            <person name="Shen Z."/>
            <person name="Blom J."/>
            <person name="Furtak V.A."/>
            <person name="Eisenberg T."/>
            <person name="Fan P."/>
            <person name="Jeong K.C."/>
            <person name="Gao Y."/>
            <person name="Zhang S."/>
            <person name="Amselle M."/>
        </authorList>
    </citation>
    <scope>NUCLEOTIDE SEQUENCE [LARGE SCALE GENOMIC DNA]</scope>
    <source>
        <strain evidence="2 3">CSL7591</strain>
    </source>
</reference>
<comment type="caution">
    <text evidence="2">The sequence shown here is derived from an EMBL/GenBank/DDBJ whole genome shotgun (WGS) entry which is preliminary data.</text>
</comment>
<evidence type="ECO:0000256" key="1">
    <source>
        <dbReference type="SAM" id="Phobius"/>
    </source>
</evidence>
<feature type="transmembrane region" description="Helical" evidence="1">
    <location>
        <begin position="9"/>
        <end position="30"/>
    </location>
</feature>
<accession>A0ABS0ZGB3</accession>
<keyword evidence="1" id="KW-0472">Membrane</keyword>
<dbReference type="RefSeq" id="WP_199575248.1">
    <property type="nucleotide sequence ID" value="NZ_JAENBO010000001.1"/>
</dbReference>
<sequence length="59" mass="6609">MMKLGEKAILVVALFGALLVSVSMYLIPIIKPNDQFLELVLFILGAVLIIFSVIRMKKF</sequence>
<keyword evidence="3" id="KW-1185">Reference proteome</keyword>
<evidence type="ECO:0000313" key="3">
    <source>
        <dbReference type="Proteomes" id="UP000653045"/>
    </source>
</evidence>
<dbReference type="EMBL" id="JAENBO010000001">
    <property type="protein sequence ID" value="MBJ8325071.1"/>
    <property type="molecule type" value="Genomic_DNA"/>
</dbReference>
<organism evidence="2 3">
    <name type="scientific">Streptococcus pacificus</name>
    <dbReference type="NCBI Taxonomy" id="2740577"/>
    <lineage>
        <taxon>Bacteria</taxon>
        <taxon>Bacillati</taxon>
        <taxon>Bacillota</taxon>
        <taxon>Bacilli</taxon>
        <taxon>Lactobacillales</taxon>
        <taxon>Streptococcaceae</taxon>
        <taxon>Streptococcus</taxon>
    </lineage>
</organism>
<feature type="transmembrane region" description="Helical" evidence="1">
    <location>
        <begin position="36"/>
        <end position="54"/>
    </location>
</feature>
<evidence type="ECO:0000313" key="2">
    <source>
        <dbReference type="EMBL" id="MBJ8325071.1"/>
    </source>
</evidence>
<protein>
    <submittedName>
        <fullName evidence="2">Uncharacterized protein</fullName>
    </submittedName>
</protein>
<keyword evidence="1" id="KW-1133">Transmembrane helix</keyword>
<dbReference type="Proteomes" id="UP000653045">
    <property type="component" value="Unassembled WGS sequence"/>
</dbReference>
<name>A0ABS0ZGB3_9STRE</name>
<gene>
    <name evidence="2" type="ORF">JHK62_00045</name>
</gene>
<keyword evidence="1" id="KW-0812">Transmembrane</keyword>
<proteinExistence type="predicted"/>